<keyword evidence="11" id="KW-1185">Reference proteome</keyword>
<evidence type="ECO:0000256" key="6">
    <source>
        <dbReference type="SAM" id="MobiDB-lite"/>
    </source>
</evidence>
<evidence type="ECO:0000313" key="11">
    <source>
        <dbReference type="Proteomes" id="UP000016923"/>
    </source>
</evidence>
<keyword evidence="2 7" id="KW-0812">Transmembrane</keyword>
<dbReference type="OMA" id="QWSINIT"/>
<evidence type="ECO:0000256" key="7">
    <source>
        <dbReference type="SAM" id="Phobius"/>
    </source>
</evidence>
<evidence type="ECO:0000256" key="8">
    <source>
        <dbReference type="SAM" id="SignalP"/>
    </source>
</evidence>
<dbReference type="Proteomes" id="UP000016923">
    <property type="component" value="Unassembled WGS sequence"/>
</dbReference>
<evidence type="ECO:0000256" key="1">
    <source>
        <dbReference type="ARBA" id="ARBA00004141"/>
    </source>
</evidence>
<keyword evidence="3 7" id="KW-1133">Transmembrane helix</keyword>
<dbReference type="Pfam" id="PF20684">
    <property type="entry name" value="Fung_rhodopsin"/>
    <property type="match status" value="2"/>
</dbReference>
<dbReference type="InterPro" id="IPR052337">
    <property type="entry name" value="SAT4-like"/>
</dbReference>
<feature type="domain" description="Rhodopsin" evidence="9">
    <location>
        <begin position="124"/>
        <end position="213"/>
    </location>
</feature>
<evidence type="ECO:0000256" key="5">
    <source>
        <dbReference type="ARBA" id="ARBA00038359"/>
    </source>
</evidence>
<dbReference type="OrthoDB" id="2496787at2759"/>
<dbReference type="InterPro" id="IPR049326">
    <property type="entry name" value="Rhodopsin_dom_fungi"/>
</dbReference>
<dbReference type="EMBL" id="KE148157">
    <property type="protein sequence ID" value="EPE05306.1"/>
    <property type="molecule type" value="Genomic_DNA"/>
</dbReference>
<protein>
    <submittedName>
        <fullName evidence="10">Cfem domain-containing protein</fullName>
    </submittedName>
</protein>
<feature type="transmembrane region" description="Helical" evidence="7">
    <location>
        <begin position="106"/>
        <end position="127"/>
    </location>
</feature>
<feature type="transmembrane region" description="Helical" evidence="7">
    <location>
        <begin position="326"/>
        <end position="352"/>
    </location>
</feature>
<gene>
    <name evidence="10" type="ORF">F503_03911</name>
</gene>
<accession>S3C0T9</accession>
<sequence length="443" mass="48279">MNSIRLFLLSLALALVVKAQQPPPRLPACAFPCIEALAGGRMATTSTARALVAPDVCLASRDPSASLQIQTQIQNCLLQQCSPAESLETVRAVADLCSWPVRSRKASLLALFAIQIPAVLCLGLRLYDRIARAARYAVDDYLIMAVAPLFVTFLAVGQYGSVVAFGVDVWTVPDGTIAAAMQAFYVDEMLYLAILALVRLSILFLYLRLFAPQPPAAASLREPHRRSTSDASAPSTSTSLSMSPPSTPPETPTTASARQRYRTVYYYRFRAAVLVIAAILVVLPTVVVFFLDIFQCHPVRTVWTRWTSASPVSSLVEETTCLDVRALAYVAASFGIVQDVAILLVPWPLLFVLRHSLFPSVRSVTALTALAMFSLGIFVLITSCVRLHFLVHFNPTTTTNPTWDNTDSLIWSGLEVSVSVIVACLPAVRAMVQAAYRNRRGTL</sequence>
<dbReference type="PANTHER" id="PTHR33048">
    <property type="entry name" value="PTH11-LIKE INTEGRAL MEMBRANE PROTEIN (AFU_ORTHOLOGUE AFUA_5G11245)"/>
    <property type="match status" value="1"/>
</dbReference>
<name>S3C0T9_OPHP1</name>
<comment type="similarity">
    <text evidence="5">Belongs to the SAT4 family.</text>
</comment>
<feature type="signal peptide" evidence="8">
    <location>
        <begin position="1"/>
        <end position="19"/>
    </location>
</feature>
<proteinExistence type="inferred from homology"/>
<keyword evidence="4 7" id="KW-0472">Membrane</keyword>
<comment type="subcellular location">
    <subcellularLocation>
        <location evidence="1">Membrane</location>
        <topology evidence="1">Multi-pass membrane protein</topology>
    </subcellularLocation>
</comment>
<reference evidence="10 11" key="1">
    <citation type="journal article" date="2013" name="BMC Genomics">
        <title>The genome and transcriptome of the pine saprophyte Ophiostoma piceae, and a comparison with the bark beetle-associated pine pathogen Grosmannia clavigera.</title>
        <authorList>
            <person name="Haridas S."/>
            <person name="Wang Y."/>
            <person name="Lim L."/>
            <person name="Massoumi Alamouti S."/>
            <person name="Jackman S."/>
            <person name="Docking R."/>
            <person name="Robertson G."/>
            <person name="Birol I."/>
            <person name="Bohlmann J."/>
            <person name="Breuil C."/>
        </authorList>
    </citation>
    <scope>NUCLEOTIDE SEQUENCE [LARGE SCALE GENOMIC DNA]</scope>
    <source>
        <strain evidence="10 11">UAMH 11346</strain>
    </source>
</reference>
<feature type="compositionally biased region" description="Low complexity" evidence="6">
    <location>
        <begin position="229"/>
        <end position="244"/>
    </location>
</feature>
<dbReference type="HOGENOM" id="CLU_028200_6_2_1"/>
<evidence type="ECO:0000256" key="2">
    <source>
        <dbReference type="ARBA" id="ARBA00022692"/>
    </source>
</evidence>
<feature type="transmembrane region" description="Helical" evidence="7">
    <location>
        <begin position="139"/>
        <end position="160"/>
    </location>
</feature>
<dbReference type="eggNOG" id="ENOG502SM6F">
    <property type="taxonomic scope" value="Eukaryota"/>
</dbReference>
<keyword evidence="8" id="KW-0732">Signal</keyword>
<feature type="transmembrane region" description="Helical" evidence="7">
    <location>
        <begin position="364"/>
        <end position="389"/>
    </location>
</feature>
<feature type="transmembrane region" description="Helical" evidence="7">
    <location>
        <begin position="269"/>
        <end position="291"/>
    </location>
</feature>
<evidence type="ECO:0000313" key="10">
    <source>
        <dbReference type="EMBL" id="EPE05306.1"/>
    </source>
</evidence>
<feature type="domain" description="Rhodopsin" evidence="9">
    <location>
        <begin position="268"/>
        <end position="433"/>
    </location>
</feature>
<evidence type="ECO:0000259" key="9">
    <source>
        <dbReference type="Pfam" id="PF20684"/>
    </source>
</evidence>
<dbReference type="AlphaFoldDB" id="S3C0T9"/>
<feature type="transmembrane region" description="Helical" evidence="7">
    <location>
        <begin position="189"/>
        <end position="211"/>
    </location>
</feature>
<feature type="region of interest" description="Disordered" evidence="6">
    <location>
        <begin position="220"/>
        <end position="255"/>
    </location>
</feature>
<dbReference type="PANTHER" id="PTHR33048:SF47">
    <property type="entry name" value="INTEGRAL MEMBRANE PROTEIN-RELATED"/>
    <property type="match status" value="1"/>
</dbReference>
<feature type="transmembrane region" description="Helical" evidence="7">
    <location>
        <begin position="409"/>
        <end position="432"/>
    </location>
</feature>
<organism evidence="10 11">
    <name type="scientific">Ophiostoma piceae (strain UAMH 11346)</name>
    <name type="common">Sap stain fungus</name>
    <dbReference type="NCBI Taxonomy" id="1262450"/>
    <lineage>
        <taxon>Eukaryota</taxon>
        <taxon>Fungi</taxon>
        <taxon>Dikarya</taxon>
        <taxon>Ascomycota</taxon>
        <taxon>Pezizomycotina</taxon>
        <taxon>Sordariomycetes</taxon>
        <taxon>Sordariomycetidae</taxon>
        <taxon>Ophiostomatales</taxon>
        <taxon>Ophiostomataceae</taxon>
        <taxon>Ophiostoma</taxon>
    </lineage>
</organism>
<feature type="chain" id="PRO_5004506697" evidence="8">
    <location>
        <begin position="20"/>
        <end position="443"/>
    </location>
</feature>
<dbReference type="GO" id="GO:0016020">
    <property type="term" value="C:membrane"/>
    <property type="evidence" value="ECO:0007669"/>
    <property type="project" value="UniProtKB-SubCell"/>
</dbReference>
<evidence type="ECO:0000256" key="3">
    <source>
        <dbReference type="ARBA" id="ARBA00022989"/>
    </source>
</evidence>
<dbReference type="VEuPathDB" id="FungiDB:F503_03911"/>
<evidence type="ECO:0000256" key="4">
    <source>
        <dbReference type="ARBA" id="ARBA00023136"/>
    </source>
</evidence>